<evidence type="ECO:0000313" key="3">
    <source>
        <dbReference type="Proteomes" id="UP000240493"/>
    </source>
</evidence>
<organism evidence="2 3">
    <name type="scientific">Trichoderma asperellum (strain ATCC 204424 / CBS 433.97 / NBRC 101777)</name>
    <dbReference type="NCBI Taxonomy" id="1042311"/>
    <lineage>
        <taxon>Eukaryota</taxon>
        <taxon>Fungi</taxon>
        <taxon>Dikarya</taxon>
        <taxon>Ascomycota</taxon>
        <taxon>Pezizomycotina</taxon>
        <taxon>Sordariomycetes</taxon>
        <taxon>Hypocreomycetidae</taxon>
        <taxon>Hypocreales</taxon>
        <taxon>Hypocreaceae</taxon>
        <taxon>Trichoderma</taxon>
    </lineage>
</organism>
<evidence type="ECO:0000313" key="2">
    <source>
        <dbReference type="EMBL" id="PTB45340.1"/>
    </source>
</evidence>
<dbReference type="EMBL" id="KZ679257">
    <property type="protein sequence ID" value="PTB45340.1"/>
    <property type="molecule type" value="Genomic_DNA"/>
</dbReference>
<sequence length="115" mass="12782">MSGRNGLSKPDVAGTRLVQWPARSSRFPRLPRRLGWWSGRVGEPLTLYFMLQALLCILSVGTTVLDIRVSGRKVDRWPGVQSMHLPSVIIASVMQRRASGDDHMPYRVGGGIQVL</sequence>
<feature type="transmembrane region" description="Helical" evidence="1">
    <location>
        <begin position="45"/>
        <end position="67"/>
    </location>
</feature>
<accession>A0A2T3ZKK6</accession>
<keyword evidence="1" id="KW-1133">Transmembrane helix</keyword>
<keyword evidence="3" id="KW-1185">Reference proteome</keyword>
<gene>
    <name evidence="2" type="ORF">M441DRAFT_54399</name>
</gene>
<protein>
    <submittedName>
        <fullName evidence="2">Uncharacterized protein</fullName>
    </submittedName>
</protein>
<dbReference type="AlphaFoldDB" id="A0A2T3ZKK6"/>
<name>A0A2T3ZKK6_TRIA4</name>
<proteinExistence type="predicted"/>
<keyword evidence="1" id="KW-0812">Transmembrane</keyword>
<evidence type="ECO:0000256" key="1">
    <source>
        <dbReference type="SAM" id="Phobius"/>
    </source>
</evidence>
<keyword evidence="1" id="KW-0472">Membrane</keyword>
<dbReference type="Proteomes" id="UP000240493">
    <property type="component" value="Unassembled WGS sequence"/>
</dbReference>
<reference evidence="2 3" key="1">
    <citation type="submission" date="2016-07" db="EMBL/GenBank/DDBJ databases">
        <title>Multiple horizontal gene transfer events from other fungi enriched the ability of initially mycotrophic Trichoderma (Ascomycota) to feed on dead plant biomass.</title>
        <authorList>
            <consortium name="DOE Joint Genome Institute"/>
            <person name="Aerts A."/>
            <person name="Atanasova L."/>
            <person name="Chenthamara K."/>
            <person name="Zhang J."/>
            <person name="Grujic M."/>
            <person name="Henrissat B."/>
            <person name="Kuo A."/>
            <person name="Salamov A."/>
            <person name="Lipzen A."/>
            <person name="Labutti K."/>
            <person name="Barry K."/>
            <person name="Miao Y."/>
            <person name="Rahimi M.J."/>
            <person name="Shen Q."/>
            <person name="Grigoriev I.V."/>
            <person name="Kubicek C.P."/>
            <person name="Druzhinina I.S."/>
        </authorList>
    </citation>
    <scope>NUCLEOTIDE SEQUENCE [LARGE SCALE GENOMIC DNA]</scope>
    <source>
        <strain evidence="2 3">CBS 433.97</strain>
    </source>
</reference>